<dbReference type="InterPro" id="IPR036264">
    <property type="entry name" value="Bact_exopeptidase_dim_dom"/>
</dbReference>
<gene>
    <name evidence="3" type="ORF">CYJ34_01895</name>
</gene>
<comment type="cofactor">
    <cofactor evidence="1">
        <name>Mn(2+)</name>
        <dbReference type="ChEBI" id="CHEBI:29035"/>
    </cofactor>
    <text evidence="1">The Mn(2+) ion enhances activity.</text>
</comment>
<feature type="binding site" evidence="1">
    <location>
        <position position="370"/>
    </location>
    <ligand>
        <name>Mn(2+)</name>
        <dbReference type="ChEBI" id="CHEBI:29035"/>
        <label>2</label>
    </ligand>
</feature>
<dbReference type="Pfam" id="PF07687">
    <property type="entry name" value="M20_dimer"/>
    <property type="match status" value="1"/>
</dbReference>
<dbReference type="SUPFAM" id="SSF53187">
    <property type="entry name" value="Zn-dependent exopeptidases"/>
    <property type="match status" value="1"/>
</dbReference>
<sequence>MYREKVKELFDYTVDIRRRMHTNPELSGLEEETVKLVKEELEKIGIEYVEVNNGGVLAFIKGNKKTDEAKTIIIRADLDALPFNEPEKNLKNKRLVRSNKKGVMHACGHDGHTAMALTSAKILYENRDDFSGKVIFCFERSEETGENCKYIMAYLGKNKINIDTSFAIHVASEYESGVMAIKSGGINAGPMMFDITIKGESGHGSRPYLANNPLDCFVDIYEGLKSLRMDKFSPFEPMTYSIGVVEMGNQFNQIPDKLRFKGSVRFFDRKEVGYKFYREFQSLIINKVKAHNCRVVFNTYSRPHFPIINDEDLTGLANEVIKDELGEGFVTRANPSMGSDSFAVYTAQWPGLYLMLGIRNEELGSGAALHSTMFDLDEEALKNGVAATVRYVVEYLNSGIKVEDGPYKNNIKGLFIEESRSQEEIEEIYDTIA</sequence>
<evidence type="ECO:0000313" key="3">
    <source>
        <dbReference type="EMBL" id="PKZ17487.1"/>
    </source>
</evidence>
<dbReference type="InterPro" id="IPR002933">
    <property type="entry name" value="Peptidase_M20"/>
</dbReference>
<evidence type="ECO:0000313" key="4">
    <source>
        <dbReference type="Proteomes" id="UP000234335"/>
    </source>
</evidence>
<dbReference type="Proteomes" id="UP000234335">
    <property type="component" value="Unassembled WGS sequence"/>
</dbReference>
<feature type="binding site" evidence="1">
    <location>
        <position position="109"/>
    </location>
    <ligand>
        <name>Mn(2+)</name>
        <dbReference type="ChEBI" id="CHEBI:29035"/>
        <label>2</label>
    </ligand>
</feature>
<reference evidence="3 4" key="1">
    <citation type="submission" date="2017-12" db="EMBL/GenBank/DDBJ databases">
        <title>Phylogenetic diversity of female urinary microbiome.</title>
        <authorList>
            <person name="Thomas-White K."/>
            <person name="Wolfe A.J."/>
        </authorList>
    </citation>
    <scope>NUCLEOTIDE SEQUENCE [LARGE SCALE GENOMIC DNA]</scope>
    <source>
        <strain evidence="3 4">UMB0119</strain>
    </source>
</reference>
<evidence type="ECO:0000256" key="1">
    <source>
        <dbReference type="PIRSR" id="PIRSR005962-1"/>
    </source>
</evidence>
<dbReference type="RefSeq" id="WP_101539647.1">
    <property type="nucleotide sequence ID" value="NZ_PKGS01000001.1"/>
</dbReference>
<keyword evidence="4" id="KW-1185">Reference proteome</keyword>
<dbReference type="EMBL" id="PKGS01000001">
    <property type="protein sequence ID" value="PKZ17487.1"/>
    <property type="molecule type" value="Genomic_DNA"/>
</dbReference>
<protein>
    <recommendedName>
        <fullName evidence="2">Peptidase M20 dimerisation domain-containing protein</fullName>
    </recommendedName>
</protein>
<feature type="binding site" evidence="1">
    <location>
        <position position="107"/>
    </location>
    <ligand>
        <name>Mn(2+)</name>
        <dbReference type="ChEBI" id="CHEBI:29035"/>
        <label>2</label>
    </ligand>
</feature>
<feature type="domain" description="Peptidase M20 dimerisation" evidence="2">
    <location>
        <begin position="189"/>
        <end position="266"/>
    </location>
</feature>
<evidence type="ECO:0000259" key="2">
    <source>
        <dbReference type="Pfam" id="PF07687"/>
    </source>
</evidence>
<feature type="binding site" evidence="1">
    <location>
        <position position="169"/>
    </location>
    <ligand>
        <name>Mn(2+)</name>
        <dbReference type="ChEBI" id="CHEBI:29035"/>
        <label>2</label>
    </ligand>
</feature>
<dbReference type="GO" id="GO:0046872">
    <property type="term" value="F:metal ion binding"/>
    <property type="evidence" value="ECO:0007669"/>
    <property type="project" value="UniProtKB-KW"/>
</dbReference>
<feature type="binding site" evidence="1">
    <location>
        <position position="143"/>
    </location>
    <ligand>
        <name>Mn(2+)</name>
        <dbReference type="ChEBI" id="CHEBI:29035"/>
        <label>2</label>
    </ligand>
</feature>
<dbReference type="Gene3D" id="3.40.630.10">
    <property type="entry name" value="Zn peptidases"/>
    <property type="match status" value="1"/>
</dbReference>
<dbReference type="Pfam" id="PF01546">
    <property type="entry name" value="Peptidase_M20"/>
    <property type="match status" value="1"/>
</dbReference>
<dbReference type="GO" id="GO:0016787">
    <property type="term" value="F:hydrolase activity"/>
    <property type="evidence" value="ECO:0007669"/>
    <property type="project" value="InterPro"/>
</dbReference>
<dbReference type="Gene3D" id="3.30.70.360">
    <property type="match status" value="1"/>
</dbReference>
<dbReference type="SUPFAM" id="SSF55031">
    <property type="entry name" value="Bacterial exopeptidase dimerisation domain"/>
    <property type="match status" value="1"/>
</dbReference>
<accession>A0A2I1MBI6</accession>
<dbReference type="InterPro" id="IPR017439">
    <property type="entry name" value="Amidohydrolase"/>
</dbReference>
<dbReference type="PANTHER" id="PTHR11014:SF63">
    <property type="entry name" value="METALLOPEPTIDASE, PUTATIVE (AFU_ORTHOLOGUE AFUA_6G09600)-RELATED"/>
    <property type="match status" value="1"/>
</dbReference>
<dbReference type="PIRSF" id="PIRSF005962">
    <property type="entry name" value="Pept_M20D_amidohydro"/>
    <property type="match status" value="1"/>
</dbReference>
<keyword evidence="1" id="KW-0479">Metal-binding</keyword>
<dbReference type="NCBIfam" id="TIGR01891">
    <property type="entry name" value="amidohydrolases"/>
    <property type="match status" value="1"/>
</dbReference>
<organism evidence="3 4">
    <name type="scientific">Anaerococcus octavius</name>
    <dbReference type="NCBI Taxonomy" id="54007"/>
    <lineage>
        <taxon>Bacteria</taxon>
        <taxon>Bacillati</taxon>
        <taxon>Bacillota</taxon>
        <taxon>Tissierellia</taxon>
        <taxon>Tissierellales</taxon>
        <taxon>Peptoniphilaceae</taxon>
        <taxon>Anaerococcus</taxon>
    </lineage>
</organism>
<dbReference type="InterPro" id="IPR011650">
    <property type="entry name" value="Peptidase_M20_dimer"/>
</dbReference>
<dbReference type="PANTHER" id="PTHR11014">
    <property type="entry name" value="PEPTIDASE M20 FAMILY MEMBER"/>
    <property type="match status" value="1"/>
</dbReference>
<keyword evidence="1" id="KW-0464">Manganese</keyword>
<proteinExistence type="predicted"/>
<comment type="caution">
    <text evidence="3">The sequence shown here is derived from an EMBL/GenBank/DDBJ whole genome shotgun (WGS) entry which is preliminary data.</text>
</comment>
<dbReference type="AlphaFoldDB" id="A0A2I1MBI6"/>
<name>A0A2I1MBI6_9FIRM</name>